<feature type="domain" description="DDE-1" evidence="1">
    <location>
        <begin position="5"/>
        <end position="108"/>
    </location>
</feature>
<keyword evidence="5" id="KW-1185">Reference proteome</keyword>
<accession>A0A6A3MPY5</accession>
<dbReference type="EMBL" id="QXFT01000869">
    <property type="protein sequence ID" value="KAE9334169.1"/>
    <property type="molecule type" value="Genomic_DNA"/>
</dbReference>
<dbReference type="InterPro" id="IPR004875">
    <property type="entry name" value="DDE_SF_endonuclease_dom"/>
</dbReference>
<proteinExistence type="predicted"/>
<dbReference type="AlphaFoldDB" id="A0A6A3MPY5"/>
<dbReference type="EMBL" id="QXFV01000523">
    <property type="protein sequence ID" value="KAE9035118.1"/>
    <property type="molecule type" value="Genomic_DNA"/>
</dbReference>
<sequence>MDDPILLLWDDFSGHWSPDVVSYASKINVHLMKVPPNATSVAQPADAIWNRPFKTALRNMWIAHLREELAAHATGDAFKLKAPDRRSICNWISDAWYNLSRSTIVGGFKRYKLLAVQL</sequence>
<gene>
    <name evidence="2" type="ORF">PR001_g9443</name>
    <name evidence="3" type="ORF">PR003_g13655</name>
</gene>
<reference evidence="2 4" key="1">
    <citation type="submission" date="2018-09" db="EMBL/GenBank/DDBJ databases">
        <title>Genomic investigation of the strawberry pathogen Phytophthora fragariae indicates pathogenicity is determined by transcriptional variation in three key races.</title>
        <authorList>
            <person name="Adams T.M."/>
            <person name="Armitage A.D."/>
            <person name="Sobczyk M.K."/>
            <person name="Bates H.J."/>
            <person name="Dunwell J.M."/>
            <person name="Nellist C.F."/>
            <person name="Harrison R.J."/>
        </authorList>
    </citation>
    <scope>NUCLEOTIDE SEQUENCE [LARGE SCALE GENOMIC DNA]</scope>
    <source>
        <strain evidence="2 4">SCRP249</strain>
        <strain evidence="3 5">SCRP333</strain>
    </source>
</reference>
<dbReference type="Proteomes" id="UP000434957">
    <property type="component" value="Unassembled WGS sequence"/>
</dbReference>
<organism evidence="2 4">
    <name type="scientific">Phytophthora rubi</name>
    <dbReference type="NCBI Taxonomy" id="129364"/>
    <lineage>
        <taxon>Eukaryota</taxon>
        <taxon>Sar</taxon>
        <taxon>Stramenopiles</taxon>
        <taxon>Oomycota</taxon>
        <taxon>Peronosporomycetes</taxon>
        <taxon>Peronosporales</taxon>
        <taxon>Peronosporaceae</taxon>
        <taxon>Phytophthora</taxon>
    </lineage>
</organism>
<evidence type="ECO:0000313" key="2">
    <source>
        <dbReference type="EMBL" id="KAE9035118.1"/>
    </source>
</evidence>
<dbReference type="Proteomes" id="UP000429607">
    <property type="component" value="Unassembled WGS sequence"/>
</dbReference>
<dbReference type="GO" id="GO:0003676">
    <property type="term" value="F:nucleic acid binding"/>
    <property type="evidence" value="ECO:0007669"/>
    <property type="project" value="InterPro"/>
</dbReference>
<comment type="caution">
    <text evidence="2">The sequence shown here is derived from an EMBL/GenBank/DDBJ whole genome shotgun (WGS) entry which is preliminary data.</text>
</comment>
<evidence type="ECO:0000313" key="3">
    <source>
        <dbReference type="EMBL" id="KAE9334169.1"/>
    </source>
</evidence>
<evidence type="ECO:0000259" key="1">
    <source>
        <dbReference type="Pfam" id="PF03184"/>
    </source>
</evidence>
<protein>
    <recommendedName>
        <fullName evidence="1">DDE-1 domain-containing protein</fullName>
    </recommendedName>
</protein>
<dbReference type="Pfam" id="PF03184">
    <property type="entry name" value="DDE_1"/>
    <property type="match status" value="1"/>
</dbReference>
<evidence type="ECO:0000313" key="4">
    <source>
        <dbReference type="Proteomes" id="UP000429607"/>
    </source>
</evidence>
<name>A0A6A3MPY5_9STRA</name>
<evidence type="ECO:0000313" key="5">
    <source>
        <dbReference type="Proteomes" id="UP000434957"/>
    </source>
</evidence>